<sequence>MKPNILNPTPYLLMLIYYLLPVIQKVDSGSNTSQVYIFLREEETAVGNVILSSSRTMYIAKVYAKRGIYSVLIEEPIEPSPEFFYPENMYSMPKSIKYFSLNEHTGLMKVNERLDFDNPEMEAAGCVRNEAKETLKLLQQNSLPAFKTAEYCCFPVEIISGGEERLALHVCIEDINDNAPEWSLQSATVMDLNKNSSLMALSIPENLPLDSAIDIPSATDRDSGVNSALTYEIWPDTPEFDVVWNASTSKLCLYIRKELDRETESSYNFTIIAHDGGLESKSGSVSLAISVEDVNDNDPVFEESTYIVTIPEDTNILTPIIQVNATDSDLGINADISYSISTLTDPEFSQMFSIDDKTGWISLEKELDFENYKQISLTIAATDLGEIPRQSTCLVEINLTDVNDNAPKLLFEPGSLTNNALVPENEIAGRIVAVFTVVDEDSGANADTTCWIKSVIKEKVNLNSKIGAGSMNEKENFKMEAGKVEEEIDTIDIENYFKLELMALPFAKVYQLSTVAIFDREVGSKYCVGITCADTGAPSLNTTGYVLVRIQDVNDQAPQFPNRHFTFRLPENQPTGKVLFKLTANDLDEGKIDWASFTQFFSTYKPFIEDDPHSIIF</sequence>
<name>A0A0R3TQP0_RODNA</name>
<feature type="domain" description="Cadherin" evidence="11">
    <location>
        <begin position="195"/>
        <end position="301"/>
    </location>
</feature>
<feature type="domain" description="Cadherin" evidence="11">
    <location>
        <begin position="302"/>
        <end position="409"/>
    </location>
</feature>
<keyword evidence="4 9" id="KW-0106">Calcium</keyword>
<dbReference type="InterPro" id="IPR050174">
    <property type="entry name" value="Protocadherin/Cadherin-CA"/>
</dbReference>
<accession>A0A0R3TQP0</accession>
<keyword evidence="3" id="KW-0677">Repeat</keyword>
<gene>
    <name evidence="12" type="ORF">HNAJ_LOCUS9863</name>
</gene>
<dbReference type="InterPro" id="IPR002126">
    <property type="entry name" value="Cadherin-like_dom"/>
</dbReference>
<dbReference type="FunFam" id="2.60.40.60:FF:000092">
    <property type="entry name" value="Protocadherin 8"/>
    <property type="match status" value="1"/>
</dbReference>
<evidence type="ECO:0000256" key="6">
    <source>
        <dbReference type="ARBA" id="ARBA00022989"/>
    </source>
</evidence>
<keyword evidence="10" id="KW-0732">Signal</keyword>
<evidence type="ECO:0000256" key="9">
    <source>
        <dbReference type="PROSITE-ProRule" id="PRU00043"/>
    </source>
</evidence>
<protein>
    <submittedName>
        <fullName evidence="14">Cadherin domain-containing protein</fullName>
    </submittedName>
</protein>
<evidence type="ECO:0000256" key="7">
    <source>
        <dbReference type="ARBA" id="ARBA00023136"/>
    </source>
</evidence>
<evidence type="ECO:0000256" key="1">
    <source>
        <dbReference type="ARBA" id="ARBA00004167"/>
    </source>
</evidence>
<dbReference type="Proteomes" id="UP000278807">
    <property type="component" value="Unassembled WGS sequence"/>
</dbReference>
<dbReference type="Pfam" id="PF00028">
    <property type="entry name" value="Cadherin"/>
    <property type="match status" value="2"/>
</dbReference>
<reference evidence="12 13" key="2">
    <citation type="submission" date="2018-11" db="EMBL/GenBank/DDBJ databases">
        <authorList>
            <consortium name="Pathogen Informatics"/>
        </authorList>
    </citation>
    <scope>NUCLEOTIDE SEQUENCE [LARGE SCALE GENOMIC DNA]</scope>
</reference>
<dbReference type="Gene3D" id="2.60.40.60">
    <property type="entry name" value="Cadherins"/>
    <property type="match status" value="4"/>
</dbReference>
<feature type="domain" description="Cadherin" evidence="11">
    <location>
        <begin position="90"/>
        <end position="182"/>
    </location>
</feature>
<evidence type="ECO:0000256" key="4">
    <source>
        <dbReference type="ARBA" id="ARBA00022837"/>
    </source>
</evidence>
<evidence type="ECO:0000256" key="8">
    <source>
        <dbReference type="ARBA" id="ARBA00023180"/>
    </source>
</evidence>
<dbReference type="InterPro" id="IPR015919">
    <property type="entry name" value="Cadherin-like_sf"/>
</dbReference>
<keyword evidence="8" id="KW-0325">Glycoprotein</keyword>
<dbReference type="SMART" id="SM00112">
    <property type="entry name" value="CA"/>
    <property type="match status" value="3"/>
</dbReference>
<reference evidence="14" key="1">
    <citation type="submission" date="2017-02" db="UniProtKB">
        <authorList>
            <consortium name="WormBaseParasite"/>
        </authorList>
    </citation>
    <scope>IDENTIFICATION</scope>
</reference>
<keyword evidence="5" id="KW-0130">Cell adhesion</keyword>
<feature type="chain" id="PRO_5043131971" evidence="10">
    <location>
        <begin position="29"/>
        <end position="617"/>
    </location>
</feature>
<dbReference type="GO" id="GO:0007156">
    <property type="term" value="P:homophilic cell adhesion via plasma membrane adhesion molecules"/>
    <property type="evidence" value="ECO:0007669"/>
    <property type="project" value="InterPro"/>
</dbReference>
<dbReference type="InterPro" id="IPR020894">
    <property type="entry name" value="Cadherin_CS"/>
</dbReference>
<dbReference type="EMBL" id="UZAE01012779">
    <property type="protein sequence ID" value="VDO06613.1"/>
    <property type="molecule type" value="Genomic_DNA"/>
</dbReference>
<evidence type="ECO:0000256" key="3">
    <source>
        <dbReference type="ARBA" id="ARBA00022737"/>
    </source>
</evidence>
<keyword evidence="6" id="KW-1133">Transmembrane helix</keyword>
<dbReference type="PROSITE" id="PS00232">
    <property type="entry name" value="CADHERIN_1"/>
    <property type="match status" value="2"/>
</dbReference>
<dbReference type="CDD" id="cd11304">
    <property type="entry name" value="Cadherin_repeat"/>
    <property type="match status" value="2"/>
</dbReference>
<proteinExistence type="predicted"/>
<dbReference type="OrthoDB" id="6252479at2759"/>
<comment type="subcellular location">
    <subcellularLocation>
        <location evidence="1">Membrane</location>
        <topology evidence="1">Single-pass membrane protein</topology>
    </subcellularLocation>
</comment>
<evidence type="ECO:0000313" key="14">
    <source>
        <dbReference type="WBParaSite" id="HNAJ_0000986801-mRNA-1"/>
    </source>
</evidence>
<dbReference type="WBParaSite" id="HNAJ_0000986801-mRNA-1">
    <property type="protein sequence ID" value="HNAJ_0000986801-mRNA-1"/>
    <property type="gene ID" value="HNAJ_0000986801"/>
</dbReference>
<feature type="domain" description="Cadherin" evidence="11">
    <location>
        <begin position="422"/>
        <end position="560"/>
    </location>
</feature>
<dbReference type="PRINTS" id="PR00205">
    <property type="entry name" value="CADHERIN"/>
</dbReference>
<dbReference type="AlphaFoldDB" id="A0A0R3TQP0"/>
<keyword evidence="2" id="KW-0812">Transmembrane</keyword>
<keyword evidence="13" id="KW-1185">Reference proteome</keyword>
<dbReference type="PROSITE" id="PS50268">
    <property type="entry name" value="CADHERIN_2"/>
    <property type="match status" value="4"/>
</dbReference>
<evidence type="ECO:0000259" key="11">
    <source>
        <dbReference type="PROSITE" id="PS50268"/>
    </source>
</evidence>
<dbReference type="GO" id="GO:0005509">
    <property type="term" value="F:calcium ion binding"/>
    <property type="evidence" value="ECO:0007669"/>
    <property type="project" value="UniProtKB-UniRule"/>
</dbReference>
<dbReference type="SUPFAM" id="SSF49313">
    <property type="entry name" value="Cadherin-like"/>
    <property type="match status" value="4"/>
</dbReference>
<dbReference type="GO" id="GO:0005886">
    <property type="term" value="C:plasma membrane"/>
    <property type="evidence" value="ECO:0007669"/>
    <property type="project" value="InterPro"/>
</dbReference>
<dbReference type="PANTHER" id="PTHR24028">
    <property type="entry name" value="CADHERIN-87A"/>
    <property type="match status" value="1"/>
</dbReference>
<dbReference type="PANTHER" id="PTHR24028:SF146">
    <property type="entry name" value="CADHERIN 96CB, ISOFORM D-RELATED"/>
    <property type="match status" value="1"/>
</dbReference>
<evidence type="ECO:0000256" key="2">
    <source>
        <dbReference type="ARBA" id="ARBA00022692"/>
    </source>
</evidence>
<organism evidence="14">
    <name type="scientific">Rodentolepis nana</name>
    <name type="common">Dwarf tapeworm</name>
    <name type="synonym">Hymenolepis nana</name>
    <dbReference type="NCBI Taxonomy" id="102285"/>
    <lineage>
        <taxon>Eukaryota</taxon>
        <taxon>Metazoa</taxon>
        <taxon>Spiralia</taxon>
        <taxon>Lophotrochozoa</taxon>
        <taxon>Platyhelminthes</taxon>
        <taxon>Cestoda</taxon>
        <taxon>Eucestoda</taxon>
        <taxon>Cyclophyllidea</taxon>
        <taxon>Hymenolepididae</taxon>
        <taxon>Rodentolepis</taxon>
    </lineage>
</organism>
<dbReference type="FunFam" id="2.60.40.60:FF:000002">
    <property type="entry name" value="Protocadherin alpha 2"/>
    <property type="match status" value="1"/>
</dbReference>
<feature type="signal peptide" evidence="10">
    <location>
        <begin position="1"/>
        <end position="28"/>
    </location>
</feature>
<evidence type="ECO:0000313" key="13">
    <source>
        <dbReference type="Proteomes" id="UP000278807"/>
    </source>
</evidence>
<keyword evidence="7" id="KW-0472">Membrane</keyword>
<evidence type="ECO:0000313" key="12">
    <source>
        <dbReference type="EMBL" id="VDO06613.1"/>
    </source>
</evidence>
<evidence type="ECO:0000256" key="5">
    <source>
        <dbReference type="ARBA" id="ARBA00022889"/>
    </source>
</evidence>
<dbReference type="STRING" id="102285.A0A0R3TQP0"/>
<evidence type="ECO:0000256" key="10">
    <source>
        <dbReference type="SAM" id="SignalP"/>
    </source>
</evidence>